<dbReference type="InterPro" id="IPR003675">
    <property type="entry name" value="Rce1/LyrA-like_dom"/>
</dbReference>
<feature type="transmembrane region" description="Helical" evidence="1">
    <location>
        <begin position="261"/>
        <end position="281"/>
    </location>
</feature>
<dbReference type="GO" id="GO:0008237">
    <property type="term" value="F:metallopeptidase activity"/>
    <property type="evidence" value="ECO:0007669"/>
    <property type="project" value="UniProtKB-KW"/>
</dbReference>
<feature type="transmembrane region" description="Helical" evidence="1">
    <location>
        <begin position="227"/>
        <end position="249"/>
    </location>
</feature>
<evidence type="ECO:0000313" key="4">
    <source>
        <dbReference type="Proteomes" id="UP001231941"/>
    </source>
</evidence>
<keyword evidence="3" id="KW-0482">Metalloprotease</keyword>
<evidence type="ECO:0000256" key="1">
    <source>
        <dbReference type="SAM" id="Phobius"/>
    </source>
</evidence>
<feature type="transmembrane region" description="Helical" evidence="1">
    <location>
        <begin position="293"/>
        <end position="323"/>
    </location>
</feature>
<feature type="transmembrane region" description="Helical" evidence="1">
    <location>
        <begin position="419"/>
        <end position="441"/>
    </location>
</feature>
<sequence length="533" mass="61463">MEQRHSTRNIIIIAVISLFVFLTMSVLPSENNEEVLHEDASTISIQQAEEIAMQFVNEQFDVDLNQVEILLTFQTNKQLSGYLQKNKLVSEYNELYGESIPIDYFQVQISNHDVLEKYLVNIDMISGKIISWKMNAKATMTDDAKQKIAELFIAEQGYNIDNFYLLPQSDYELSNYIYESYDGGIKDAKLQLHLTIMQDEVKSFESNFVLPDSFISWMEEQDFKAAIMSWLSIGFNILFGIIALIIAIVLRKRISFIKGIWLTLIFLIIYTITNINMYPVYRAMSPIEISNFNAVFIVCISILIYLILSIILYLTSVAADGLWNNKSKALWPNRKDLSYGQHALKAMGFGYLFAIIILAVQSIFYFIGETFFDVWSASDPSFSPYNFLMPGLMPLIAWAAAISEEIIYRWFGIPLFQKIFRSTIIAVFITSMIWAIGHTAYPIYPAYTRFIEVTIIGLIFGYIFLKFGFMTAVFAHAIVDSILFSLQLLYLDFTKYAFLSLFYIVLPAIVAYIMFKFHHRFKRNRPAPVEEPT</sequence>
<dbReference type="Proteomes" id="UP001231941">
    <property type="component" value="Unassembled WGS sequence"/>
</dbReference>
<protein>
    <submittedName>
        <fullName evidence="3">CPBP family intramembrane metalloprotease</fullName>
        <ecNumber evidence="3">3.4.-.-</ecNumber>
    </submittedName>
</protein>
<evidence type="ECO:0000259" key="2">
    <source>
        <dbReference type="Pfam" id="PF02517"/>
    </source>
</evidence>
<feature type="domain" description="CAAX prenyl protease 2/Lysostaphin resistance protein A-like" evidence="2">
    <location>
        <begin position="392"/>
        <end position="481"/>
    </location>
</feature>
<keyword evidence="1" id="KW-0472">Membrane</keyword>
<keyword evidence="3" id="KW-0645">Protease</keyword>
<dbReference type="EC" id="3.4.-.-" evidence="3"/>
<proteinExistence type="predicted"/>
<keyword evidence="1" id="KW-0812">Transmembrane</keyword>
<gene>
    <name evidence="3" type="ORF">Q5Y73_00560</name>
</gene>
<feature type="transmembrane region" description="Helical" evidence="1">
    <location>
        <begin position="387"/>
        <end position="407"/>
    </location>
</feature>
<dbReference type="EMBL" id="JAVAMP010000001">
    <property type="protein sequence ID" value="MDP5272589.1"/>
    <property type="molecule type" value="Genomic_DNA"/>
</dbReference>
<keyword evidence="4" id="KW-1185">Reference proteome</keyword>
<organism evidence="3 4">
    <name type="scientific">Chengkuizengella axinellae</name>
    <dbReference type="NCBI Taxonomy" id="3064388"/>
    <lineage>
        <taxon>Bacteria</taxon>
        <taxon>Bacillati</taxon>
        <taxon>Bacillota</taxon>
        <taxon>Bacilli</taxon>
        <taxon>Bacillales</taxon>
        <taxon>Paenibacillaceae</taxon>
        <taxon>Chengkuizengella</taxon>
    </lineage>
</organism>
<comment type="caution">
    <text evidence="3">The sequence shown here is derived from an EMBL/GenBank/DDBJ whole genome shotgun (WGS) entry which is preliminary data.</text>
</comment>
<name>A0ABT9ITA2_9BACL</name>
<dbReference type="Pfam" id="PF02517">
    <property type="entry name" value="Rce1-like"/>
    <property type="match status" value="1"/>
</dbReference>
<feature type="transmembrane region" description="Helical" evidence="1">
    <location>
        <begin position="496"/>
        <end position="515"/>
    </location>
</feature>
<reference evidence="3 4" key="1">
    <citation type="submission" date="2023-08" db="EMBL/GenBank/DDBJ databases">
        <authorList>
            <person name="Park J.-S."/>
        </authorList>
    </citation>
    <scope>NUCLEOTIDE SEQUENCE [LARGE SCALE GENOMIC DNA]</scope>
    <source>
        <strain evidence="3 4">2205SS18-9</strain>
    </source>
</reference>
<evidence type="ECO:0000313" key="3">
    <source>
        <dbReference type="EMBL" id="MDP5272589.1"/>
    </source>
</evidence>
<keyword evidence="1" id="KW-1133">Transmembrane helix</keyword>
<feature type="transmembrane region" description="Helical" evidence="1">
    <location>
        <begin position="344"/>
        <end position="367"/>
    </location>
</feature>
<feature type="transmembrane region" description="Helical" evidence="1">
    <location>
        <begin position="9"/>
        <end position="27"/>
    </location>
</feature>
<accession>A0ABT9ITA2</accession>
<dbReference type="RefSeq" id="WP_305989903.1">
    <property type="nucleotide sequence ID" value="NZ_JAVAMP010000001.1"/>
</dbReference>
<keyword evidence="3" id="KW-0378">Hydrolase</keyword>